<dbReference type="STRING" id="59925.EU91_1317"/>
<dbReference type="EMBL" id="JNAH01000007">
    <property type="protein sequence ID" value="KGF86555.1"/>
    <property type="molecule type" value="Genomic_DNA"/>
</dbReference>
<evidence type="ECO:0000259" key="3">
    <source>
        <dbReference type="Pfam" id="PF13460"/>
    </source>
</evidence>
<sequence length="320" mass="36280">MKILLVGATGTLGRQIAKQAIEEGHEVRCFVRNPRKASFLQEWGCELTKGNLLNSSDIEYALQDIEVVIDAATSRPDDPKSIYEIDWDGKLNLFNACESLNVKRVIFLSILLTEKFRNVPLMDIKFCTEKLLEKSDLDYTIFKCAAFMQGVIGQFAIPILDSQAVWMSGTPTKIAYMNTQDMAKVVVAAVNNPKTHKTSLPLVGPKAWDSNEVISLCEKFSEKKAKIFRVSPFLISVTQKVVSFFQDSLNVAERLAFAEVTSSGESLDADMSKTYEILELKKEDMTSLESYIKEYYQQILKRLREMEADLNIEEKKRLPF</sequence>
<evidence type="ECO:0000256" key="2">
    <source>
        <dbReference type="ARBA" id="ARBA00023276"/>
    </source>
</evidence>
<gene>
    <name evidence="4" type="ORF">EU91_1317</name>
</gene>
<feature type="domain" description="NAD(P)-binding" evidence="3">
    <location>
        <begin position="7"/>
        <end position="193"/>
    </location>
</feature>
<keyword evidence="2" id="KW-0604">Photosystem II</keyword>
<dbReference type="GO" id="GO:0015979">
    <property type="term" value="P:photosynthesis"/>
    <property type="evidence" value="ECO:0007669"/>
    <property type="project" value="UniProtKB-KW"/>
</dbReference>
<evidence type="ECO:0000313" key="4">
    <source>
        <dbReference type="EMBL" id="KGF86555.1"/>
    </source>
</evidence>
<dbReference type="PANTHER" id="PTHR47128:SF2">
    <property type="entry name" value="PROTEIN HIGH CHLOROPHYLL FLUORESCENCE PHENOTYPE 244, CHLOROPLASTIC"/>
    <property type="match status" value="1"/>
</dbReference>
<dbReference type="Pfam" id="PF13460">
    <property type="entry name" value="NAD_binding_10"/>
    <property type="match status" value="1"/>
</dbReference>
<evidence type="ECO:0000256" key="1">
    <source>
        <dbReference type="ARBA" id="ARBA00022531"/>
    </source>
</evidence>
<dbReference type="Gene3D" id="3.40.50.720">
    <property type="entry name" value="NAD(P)-binding Rossmann-like Domain"/>
    <property type="match status" value="1"/>
</dbReference>
<evidence type="ECO:0000313" key="5">
    <source>
        <dbReference type="Proteomes" id="UP000030598"/>
    </source>
</evidence>
<dbReference type="eggNOG" id="COG0702">
    <property type="taxonomic scope" value="Bacteria"/>
</dbReference>
<dbReference type="GO" id="GO:0009523">
    <property type="term" value="C:photosystem II"/>
    <property type="evidence" value="ECO:0007669"/>
    <property type="project" value="UniProtKB-KW"/>
</dbReference>
<comment type="caution">
    <text evidence="4">The sequence shown here is derived from an EMBL/GenBank/DDBJ whole genome shotgun (WGS) entry which is preliminary data.</text>
</comment>
<dbReference type="RefSeq" id="WP_032524773.1">
    <property type="nucleotide sequence ID" value="NZ_CP138934.1"/>
</dbReference>
<protein>
    <submittedName>
        <fullName evidence="4">Putative chaperon-like protein Ycf39 for quinone binding in Photosystem II</fullName>
    </submittedName>
</protein>
<proteinExistence type="predicted"/>
<accession>A0A0A1ZAV5</accession>
<dbReference type="CDD" id="cd05243">
    <property type="entry name" value="SDR_a5"/>
    <property type="match status" value="1"/>
</dbReference>
<keyword evidence="1" id="KW-0602">Photosynthesis</keyword>
<dbReference type="PANTHER" id="PTHR47128">
    <property type="match status" value="1"/>
</dbReference>
<dbReference type="SUPFAM" id="SSF51735">
    <property type="entry name" value="NAD(P)-binding Rossmann-fold domains"/>
    <property type="match status" value="1"/>
</dbReference>
<reference evidence="5" key="1">
    <citation type="journal article" date="2014" name="Sci. Data">
        <title>Genomes of diverse isolates of the marine cyanobacterium Prochlorococcus.</title>
        <authorList>
            <person name="Biller S."/>
            <person name="Berube P."/>
            <person name="Thompson J."/>
            <person name="Kelly L."/>
            <person name="Roggensack S."/>
            <person name="Awad L."/>
            <person name="Roache-Johnson K."/>
            <person name="Ding H."/>
            <person name="Giovannoni S.J."/>
            <person name="Moore L.R."/>
            <person name="Chisholm S.W."/>
        </authorList>
    </citation>
    <scope>NUCLEOTIDE SEQUENCE [LARGE SCALE GENOMIC DNA]</scope>
    <source>
        <strain evidence="5">GP2</strain>
    </source>
</reference>
<dbReference type="Proteomes" id="UP000030598">
    <property type="component" value="Unassembled WGS sequence"/>
</dbReference>
<dbReference type="OrthoDB" id="504564at2"/>
<dbReference type="InterPro" id="IPR016040">
    <property type="entry name" value="NAD(P)-bd_dom"/>
</dbReference>
<dbReference type="InterPro" id="IPR044256">
    <property type="entry name" value="HCF244-like"/>
</dbReference>
<dbReference type="AlphaFoldDB" id="A0A0A1ZAV5"/>
<name>A0A0A1ZAV5_PROMR</name>
<dbReference type="InterPro" id="IPR036291">
    <property type="entry name" value="NAD(P)-bd_dom_sf"/>
</dbReference>
<organism evidence="4 5">
    <name type="scientific">Prochlorococcus marinus str. GP2</name>
    <dbReference type="NCBI Taxonomy" id="59925"/>
    <lineage>
        <taxon>Bacteria</taxon>
        <taxon>Bacillati</taxon>
        <taxon>Cyanobacteriota</taxon>
        <taxon>Cyanophyceae</taxon>
        <taxon>Synechococcales</taxon>
        <taxon>Prochlorococcaceae</taxon>
        <taxon>Prochlorococcus</taxon>
    </lineage>
</organism>